<accession>A0A6J8A532</accession>
<dbReference type="OrthoDB" id="10484831at2759"/>
<dbReference type="PROSITE" id="PS50209">
    <property type="entry name" value="CARD"/>
    <property type="match status" value="2"/>
</dbReference>
<feature type="compositionally biased region" description="Polar residues" evidence="1">
    <location>
        <begin position="12"/>
        <end position="22"/>
    </location>
</feature>
<dbReference type="CDD" id="cd01671">
    <property type="entry name" value="CARD"/>
    <property type="match status" value="2"/>
</dbReference>
<gene>
    <name evidence="3" type="ORF">MCOR_2934</name>
</gene>
<evidence type="ECO:0000256" key="1">
    <source>
        <dbReference type="SAM" id="MobiDB-lite"/>
    </source>
</evidence>
<dbReference type="AlphaFoldDB" id="A0A6J8A532"/>
<evidence type="ECO:0000259" key="2">
    <source>
        <dbReference type="PROSITE" id="PS50209"/>
    </source>
</evidence>
<evidence type="ECO:0000313" key="3">
    <source>
        <dbReference type="EMBL" id="CAC5360451.1"/>
    </source>
</evidence>
<sequence length="426" mass="49486">MSDDNPKATPTRGVSQISDDSGNFSLPNTPGIMLNVSVIFKDKFVPPLPAYNVDIKDIQEHFEDIVKELENTDIIDPLLEYYVLNLDEHDEIVYTDKPNRERNSDLVHILLEKKSDNWIPGFILVLQDKKYVLLLSLIQHKGKRVPQVFPDKVLYDTTYKMSIRVNGINASAIELQLARNAEIDNLCRLFAKLSVSNVKQGSVLLLVHPISPDIWRKSSEEEKQKLLEEFIYQLIYQSDVKNLIQKEIDVTIEVNEIKNVFGDPAWRVKKSSQLTQEQQQLEDNWTYLAEEMEVKKIIEYFIDRDVMTVMERQKIMDLPGRRQRANRFLTILKHKLGEVTIQDLIDGLMTTGQTYIGDRLKKEILCIGTIHIQKMKLLFVTSIIDNIYISCFVFPLDFGYICPRFINDDRVTRTRAGLIESWNFKM</sequence>
<dbReference type="Proteomes" id="UP000507470">
    <property type="component" value="Unassembled WGS sequence"/>
</dbReference>
<dbReference type="EMBL" id="CACVKT020000566">
    <property type="protein sequence ID" value="CAC5360451.1"/>
    <property type="molecule type" value="Genomic_DNA"/>
</dbReference>
<keyword evidence="4" id="KW-1185">Reference proteome</keyword>
<feature type="region of interest" description="Disordered" evidence="1">
    <location>
        <begin position="1"/>
        <end position="22"/>
    </location>
</feature>
<dbReference type="GO" id="GO:0042981">
    <property type="term" value="P:regulation of apoptotic process"/>
    <property type="evidence" value="ECO:0007669"/>
    <property type="project" value="InterPro"/>
</dbReference>
<evidence type="ECO:0000313" key="4">
    <source>
        <dbReference type="Proteomes" id="UP000507470"/>
    </source>
</evidence>
<dbReference type="InterPro" id="IPR001315">
    <property type="entry name" value="CARD"/>
</dbReference>
<dbReference type="Gene3D" id="1.10.533.10">
    <property type="entry name" value="Death Domain, Fas"/>
    <property type="match status" value="2"/>
</dbReference>
<organism evidence="3 4">
    <name type="scientific">Mytilus coruscus</name>
    <name type="common">Sea mussel</name>
    <dbReference type="NCBI Taxonomy" id="42192"/>
    <lineage>
        <taxon>Eukaryota</taxon>
        <taxon>Metazoa</taxon>
        <taxon>Spiralia</taxon>
        <taxon>Lophotrochozoa</taxon>
        <taxon>Mollusca</taxon>
        <taxon>Bivalvia</taxon>
        <taxon>Autobranchia</taxon>
        <taxon>Pteriomorphia</taxon>
        <taxon>Mytilida</taxon>
        <taxon>Mytiloidea</taxon>
        <taxon>Mytilidae</taxon>
        <taxon>Mytilinae</taxon>
        <taxon>Mytilus</taxon>
    </lineage>
</organism>
<proteinExistence type="predicted"/>
<reference evidence="3 4" key="1">
    <citation type="submission" date="2020-06" db="EMBL/GenBank/DDBJ databases">
        <authorList>
            <person name="Li R."/>
            <person name="Bekaert M."/>
        </authorList>
    </citation>
    <scope>NUCLEOTIDE SEQUENCE [LARGE SCALE GENOMIC DNA]</scope>
    <source>
        <strain evidence="4">wild</strain>
    </source>
</reference>
<feature type="domain" description="CARD" evidence="2">
    <location>
        <begin position="273"/>
        <end position="363"/>
    </location>
</feature>
<name>A0A6J8A532_MYTCO</name>
<feature type="domain" description="CARD" evidence="2">
    <location>
        <begin position="50"/>
        <end position="141"/>
    </location>
</feature>
<protein>
    <recommendedName>
        <fullName evidence="2">CARD domain-containing protein</fullName>
    </recommendedName>
</protein>
<dbReference type="SUPFAM" id="SSF47986">
    <property type="entry name" value="DEATH domain"/>
    <property type="match status" value="2"/>
</dbReference>
<dbReference type="InterPro" id="IPR011029">
    <property type="entry name" value="DEATH-like_dom_sf"/>
</dbReference>